<protein>
    <submittedName>
        <fullName evidence="1">Uncharacterized protein</fullName>
    </submittedName>
</protein>
<comment type="caution">
    <text evidence="1">The sequence shown here is derived from an EMBL/GenBank/DDBJ whole genome shotgun (WGS) entry which is preliminary data.</text>
</comment>
<accession>A0A1G2KLD2</accession>
<evidence type="ECO:0000313" key="1">
    <source>
        <dbReference type="EMBL" id="OHA00245.1"/>
    </source>
</evidence>
<sequence length="89" mass="10306">MGEQAGAKKVESAEKDPVGEYRRWKTQELKGNFIELPPHITDLTQEKLNELRAGIDQETRDKIDKELEADFNDPQKRRQLLLGRLMGNE</sequence>
<dbReference type="Proteomes" id="UP000179023">
    <property type="component" value="Unassembled WGS sequence"/>
</dbReference>
<evidence type="ECO:0000313" key="2">
    <source>
        <dbReference type="Proteomes" id="UP000179023"/>
    </source>
</evidence>
<organism evidence="1 2">
    <name type="scientific">Candidatus Sungbacteria bacterium RIFCSPHIGHO2_02_FULL_47_11</name>
    <dbReference type="NCBI Taxonomy" id="1802270"/>
    <lineage>
        <taxon>Bacteria</taxon>
        <taxon>Candidatus Sungiibacteriota</taxon>
    </lineage>
</organism>
<dbReference type="STRING" id="1802270.A3C07_01820"/>
<proteinExistence type="predicted"/>
<name>A0A1G2KLD2_9BACT</name>
<dbReference type="AlphaFoldDB" id="A0A1G2KLD2"/>
<reference evidence="1 2" key="1">
    <citation type="journal article" date="2016" name="Nat. Commun.">
        <title>Thousands of microbial genomes shed light on interconnected biogeochemical processes in an aquifer system.</title>
        <authorList>
            <person name="Anantharaman K."/>
            <person name="Brown C.T."/>
            <person name="Hug L.A."/>
            <person name="Sharon I."/>
            <person name="Castelle C.J."/>
            <person name="Probst A.J."/>
            <person name="Thomas B.C."/>
            <person name="Singh A."/>
            <person name="Wilkins M.J."/>
            <person name="Karaoz U."/>
            <person name="Brodie E.L."/>
            <person name="Williams K.H."/>
            <person name="Hubbard S.S."/>
            <person name="Banfield J.F."/>
        </authorList>
    </citation>
    <scope>NUCLEOTIDE SEQUENCE [LARGE SCALE GENOMIC DNA]</scope>
</reference>
<dbReference type="EMBL" id="MHQI01000022">
    <property type="protein sequence ID" value="OHA00245.1"/>
    <property type="molecule type" value="Genomic_DNA"/>
</dbReference>
<gene>
    <name evidence="1" type="ORF">A3C07_01820</name>
</gene>